<dbReference type="Pfam" id="PF00226">
    <property type="entry name" value="DnaJ"/>
    <property type="match status" value="1"/>
</dbReference>
<accession>A0A2C8F5L2</accession>
<dbReference type="EMBL" id="LT907975">
    <property type="protein sequence ID" value="SOB57099.1"/>
    <property type="molecule type" value="Genomic_DNA"/>
</dbReference>
<dbReference type="GO" id="GO:0051787">
    <property type="term" value="F:misfolded protein binding"/>
    <property type="evidence" value="ECO:0007669"/>
    <property type="project" value="TreeGrafter"/>
</dbReference>
<dbReference type="SUPFAM" id="SSF46565">
    <property type="entry name" value="Chaperone J-domain"/>
    <property type="match status" value="1"/>
</dbReference>
<proteinExistence type="predicted"/>
<dbReference type="GO" id="GO:0036503">
    <property type="term" value="P:ERAD pathway"/>
    <property type="evidence" value="ECO:0007669"/>
    <property type="project" value="TreeGrafter"/>
</dbReference>
<keyword evidence="1" id="KW-0143">Chaperone</keyword>
<dbReference type="Gene3D" id="1.10.287.110">
    <property type="entry name" value="DnaJ domain"/>
    <property type="match status" value="1"/>
</dbReference>
<keyword evidence="4" id="KW-0346">Stress response</keyword>
<organism evidence="4 5">
    <name type="scientific">Pseudodesulfovibrio profundus</name>
    <dbReference type="NCBI Taxonomy" id="57320"/>
    <lineage>
        <taxon>Bacteria</taxon>
        <taxon>Pseudomonadati</taxon>
        <taxon>Thermodesulfobacteriota</taxon>
        <taxon>Desulfovibrionia</taxon>
        <taxon>Desulfovibrionales</taxon>
        <taxon>Desulfovibrionaceae</taxon>
    </lineage>
</organism>
<feature type="compositionally biased region" description="Basic residues" evidence="2">
    <location>
        <begin position="100"/>
        <end position="109"/>
    </location>
</feature>
<reference evidence="5" key="1">
    <citation type="submission" date="2017-09" db="EMBL/GenBank/DDBJ databases">
        <authorList>
            <person name="Regsiter A."/>
            <person name="William W."/>
        </authorList>
    </citation>
    <scope>NUCLEOTIDE SEQUENCE [LARGE SCALE GENOMIC DNA]</scope>
    <source>
        <strain evidence="5">500-1</strain>
    </source>
</reference>
<evidence type="ECO:0000259" key="3">
    <source>
        <dbReference type="PROSITE" id="PS50076"/>
    </source>
</evidence>
<protein>
    <submittedName>
        <fullName evidence="4">Heat shock protein DnaJ domain protein</fullName>
    </submittedName>
</protein>
<dbReference type="PRINTS" id="PR00625">
    <property type="entry name" value="JDOMAIN"/>
</dbReference>
<dbReference type="PROSITE" id="PS50076">
    <property type="entry name" value="DNAJ_2"/>
    <property type="match status" value="1"/>
</dbReference>
<dbReference type="PANTHER" id="PTHR44360:SF1">
    <property type="entry name" value="DNAJ HOMOLOG SUBFAMILY B MEMBER 9"/>
    <property type="match status" value="1"/>
</dbReference>
<evidence type="ECO:0000256" key="2">
    <source>
        <dbReference type="SAM" id="MobiDB-lite"/>
    </source>
</evidence>
<evidence type="ECO:0000313" key="5">
    <source>
        <dbReference type="Proteomes" id="UP000219215"/>
    </source>
</evidence>
<dbReference type="InterPro" id="IPR001623">
    <property type="entry name" value="DnaJ_domain"/>
</dbReference>
<name>A0A2C8F5L2_9BACT</name>
<dbReference type="GO" id="GO:0051087">
    <property type="term" value="F:protein-folding chaperone binding"/>
    <property type="evidence" value="ECO:0007669"/>
    <property type="project" value="TreeGrafter"/>
</dbReference>
<dbReference type="KEGG" id="pprf:DPRO_0220"/>
<feature type="compositionally biased region" description="Polar residues" evidence="2">
    <location>
        <begin position="61"/>
        <end position="70"/>
    </location>
</feature>
<sequence length="262" mass="29916">MTLQECYRILQLDSGASLDEVKSAFRKLAFKYHPDLNSDPGASSRFREVNEAYVFAKEQLQDTQGKQKQSPRADKGPKASRNEGAKAYQRQQPGPGAQKKAQRKAHSTARSRQQNFYYKEEEVLKTILGDPFAKKVFEDIYSQIRKEQPGYKGPLELKKRSLQLHWGERTLNLDFSKGIRGSIKSWLKHQMDHEQTVYFPAIHLVPGRKIRISVEQKFTDGPKSIEVTLPRDFVVGRPIRLKGLGKKLGPIKGDLLLKILAK</sequence>
<evidence type="ECO:0000256" key="1">
    <source>
        <dbReference type="ARBA" id="ARBA00023186"/>
    </source>
</evidence>
<dbReference type="InterPro" id="IPR051948">
    <property type="entry name" value="Hsp70_co-chaperone_J-domain"/>
</dbReference>
<feature type="region of interest" description="Disordered" evidence="2">
    <location>
        <begin position="59"/>
        <end position="112"/>
    </location>
</feature>
<keyword evidence="5" id="KW-1185">Reference proteome</keyword>
<dbReference type="InterPro" id="IPR036869">
    <property type="entry name" value="J_dom_sf"/>
</dbReference>
<gene>
    <name evidence="4" type="ORF">DPRO_0220</name>
</gene>
<dbReference type="AlphaFoldDB" id="A0A2C8F5L2"/>
<dbReference type="RefSeq" id="WP_097010411.1">
    <property type="nucleotide sequence ID" value="NZ_LT907975.1"/>
</dbReference>
<dbReference type="CDD" id="cd06257">
    <property type="entry name" value="DnaJ"/>
    <property type="match status" value="1"/>
</dbReference>
<evidence type="ECO:0000313" key="4">
    <source>
        <dbReference type="EMBL" id="SOB57099.1"/>
    </source>
</evidence>
<dbReference type="Proteomes" id="UP000219215">
    <property type="component" value="Chromosome DPRO"/>
</dbReference>
<dbReference type="SMART" id="SM00271">
    <property type="entry name" value="DnaJ"/>
    <property type="match status" value="1"/>
</dbReference>
<dbReference type="OrthoDB" id="9779622at2"/>
<dbReference type="PANTHER" id="PTHR44360">
    <property type="entry name" value="DNAJ HOMOLOG SUBFAMILY B MEMBER 9"/>
    <property type="match status" value="1"/>
</dbReference>
<feature type="domain" description="J" evidence="3">
    <location>
        <begin position="5"/>
        <end position="65"/>
    </location>
</feature>
<feature type="compositionally biased region" description="Basic and acidic residues" evidence="2">
    <location>
        <begin position="71"/>
        <end position="84"/>
    </location>
</feature>